<evidence type="ECO:0000256" key="4">
    <source>
        <dbReference type="ARBA" id="ARBA00022692"/>
    </source>
</evidence>
<keyword evidence="6" id="KW-0256">Endoplasmic reticulum</keyword>
<dbReference type="STRING" id="58919.A0A316ZBT5"/>
<name>A0A316ZBT5_9BASI</name>
<evidence type="ECO:0000259" key="13">
    <source>
        <dbReference type="Pfam" id="PF02517"/>
    </source>
</evidence>
<accession>A0A316ZBT5</accession>
<comment type="similarity">
    <text evidence="2">Belongs to the peptidase U48 family.</text>
</comment>
<evidence type="ECO:0000256" key="5">
    <source>
        <dbReference type="ARBA" id="ARBA00022801"/>
    </source>
</evidence>
<dbReference type="EMBL" id="KZ819294">
    <property type="protein sequence ID" value="PWN97673.1"/>
    <property type="molecule type" value="Genomic_DNA"/>
</dbReference>
<reference evidence="14 15" key="1">
    <citation type="journal article" date="2018" name="Mol. Biol. Evol.">
        <title>Broad Genomic Sampling Reveals a Smut Pathogenic Ancestry of the Fungal Clade Ustilaginomycotina.</title>
        <authorList>
            <person name="Kijpornyongpan T."/>
            <person name="Mondo S.J."/>
            <person name="Barry K."/>
            <person name="Sandor L."/>
            <person name="Lee J."/>
            <person name="Lipzen A."/>
            <person name="Pangilinan J."/>
            <person name="LaButti K."/>
            <person name="Hainaut M."/>
            <person name="Henrissat B."/>
            <person name="Grigoriev I.V."/>
            <person name="Spatafora J.W."/>
            <person name="Aime M.C."/>
        </authorList>
    </citation>
    <scope>NUCLEOTIDE SEQUENCE [LARGE SCALE GENOMIC DNA]</scope>
    <source>
        <strain evidence="14 15">MCA 4186</strain>
    </source>
</reference>
<dbReference type="PANTHER" id="PTHR13046:SF0">
    <property type="entry name" value="CAAX PRENYL PROTEASE 2"/>
    <property type="match status" value="1"/>
</dbReference>
<dbReference type="PANTHER" id="PTHR13046">
    <property type="entry name" value="PROTEASE U48 CAAX PRENYL PROTEASE RCE1"/>
    <property type="match status" value="1"/>
</dbReference>
<evidence type="ECO:0000313" key="14">
    <source>
        <dbReference type="EMBL" id="PWN97673.1"/>
    </source>
</evidence>
<evidence type="ECO:0000256" key="6">
    <source>
        <dbReference type="ARBA" id="ARBA00022824"/>
    </source>
</evidence>
<dbReference type="RefSeq" id="XP_025597952.1">
    <property type="nucleotide sequence ID" value="XM_025742561.1"/>
</dbReference>
<evidence type="ECO:0000313" key="15">
    <source>
        <dbReference type="Proteomes" id="UP000245946"/>
    </source>
</evidence>
<organism evidence="14 15">
    <name type="scientific">Tilletiopsis washingtonensis</name>
    <dbReference type="NCBI Taxonomy" id="58919"/>
    <lineage>
        <taxon>Eukaryota</taxon>
        <taxon>Fungi</taxon>
        <taxon>Dikarya</taxon>
        <taxon>Basidiomycota</taxon>
        <taxon>Ustilaginomycotina</taxon>
        <taxon>Exobasidiomycetes</taxon>
        <taxon>Entylomatales</taxon>
        <taxon>Entylomatales incertae sedis</taxon>
        <taxon>Tilletiopsis</taxon>
    </lineage>
</organism>
<sequence>MPLLTPLQSAACSSLLTLSYVGGLYISASTRVGSLVPASSADVGADDTPASAAADAAPRRRGKNDEDVVYARLRTVGIVSVAGVGATIAVLWQAGAARESRPFFRLLSLLSALGMPLPTPSLLTSSAPFEPSLSSYLLSGLRSIGYALGLTATLYTGPLLVSGLDEELPGQKEFEYKRDVRGKWDNVWGLRNYVVGPLTEEVIFRGCILALTAAAGAKGGVMIFATPLYFAIAHVHHAYETYLDSGKTREGLVRGVTHASIQFAYTCIFGWYANFLHLRTGNLLAPLTAHVFCNIMGLPNPAGASKRHMQRKGAIYAAHLVGIVGFAWGIAAL</sequence>
<dbReference type="InterPro" id="IPR003675">
    <property type="entry name" value="Rce1/LyrA-like_dom"/>
</dbReference>
<keyword evidence="7 12" id="KW-1133">Transmembrane helix</keyword>
<feature type="transmembrane region" description="Helical" evidence="12">
    <location>
        <begin position="313"/>
        <end position="331"/>
    </location>
</feature>
<evidence type="ECO:0000256" key="10">
    <source>
        <dbReference type="ARBA" id="ARBA00049729"/>
    </source>
</evidence>
<dbReference type="AlphaFoldDB" id="A0A316ZBT5"/>
<evidence type="ECO:0000256" key="2">
    <source>
        <dbReference type="ARBA" id="ARBA00006897"/>
    </source>
</evidence>
<dbReference type="EC" id="3.4.26.1" evidence="10"/>
<feature type="compositionally biased region" description="Low complexity" evidence="11">
    <location>
        <begin position="46"/>
        <end position="56"/>
    </location>
</feature>
<keyword evidence="8 12" id="KW-0472">Membrane</keyword>
<feature type="domain" description="CAAX prenyl protease 2/Lysostaphin resistance protein A-like" evidence="13">
    <location>
        <begin position="186"/>
        <end position="296"/>
    </location>
</feature>
<evidence type="ECO:0000256" key="12">
    <source>
        <dbReference type="SAM" id="Phobius"/>
    </source>
</evidence>
<evidence type="ECO:0000256" key="1">
    <source>
        <dbReference type="ARBA" id="ARBA00004477"/>
    </source>
</evidence>
<keyword evidence="5" id="KW-0378">Hydrolase</keyword>
<dbReference type="GO" id="GO:0004222">
    <property type="term" value="F:metalloendopeptidase activity"/>
    <property type="evidence" value="ECO:0007669"/>
    <property type="project" value="InterPro"/>
</dbReference>
<gene>
    <name evidence="14" type="ORF">FA09DRAFT_330333</name>
</gene>
<protein>
    <recommendedName>
        <fullName evidence="10">intramembrane prenyl-peptidase Rce1</fullName>
        <ecNumber evidence="10">3.4.26.1</ecNumber>
    </recommendedName>
</protein>
<dbReference type="Proteomes" id="UP000245946">
    <property type="component" value="Unassembled WGS sequence"/>
</dbReference>
<dbReference type="InterPro" id="IPR039731">
    <property type="entry name" value="Rce1"/>
</dbReference>
<proteinExistence type="inferred from homology"/>
<dbReference type="GO" id="GO:0005789">
    <property type="term" value="C:endoplasmic reticulum membrane"/>
    <property type="evidence" value="ECO:0007669"/>
    <property type="project" value="UniProtKB-SubCell"/>
</dbReference>
<evidence type="ECO:0000256" key="7">
    <source>
        <dbReference type="ARBA" id="ARBA00022989"/>
    </source>
</evidence>
<evidence type="ECO:0000256" key="8">
    <source>
        <dbReference type="ARBA" id="ARBA00023136"/>
    </source>
</evidence>
<evidence type="ECO:0000256" key="3">
    <source>
        <dbReference type="ARBA" id="ARBA00022670"/>
    </source>
</evidence>
<evidence type="ECO:0000256" key="11">
    <source>
        <dbReference type="SAM" id="MobiDB-lite"/>
    </source>
</evidence>
<comment type="subcellular location">
    <subcellularLocation>
        <location evidence="1">Endoplasmic reticulum membrane</location>
        <topology evidence="1">Multi-pass membrane protein</topology>
    </subcellularLocation>
</comment>
<evidence type="ECO:0000256" key="9">
    <source>
        <dbReference type="ARBA" id="ARBA00047280"/>
    </source>
</evidence>
<feature type="region of interest" description="Disordered" evidence="11">
    <location>
        <begin position="39"/>
        <end position="59"/>
    </location>
</feature>
<dbReference type="Pfam" id="PF02517">
    <property type="entry name" value="Rce1-like"/>
    <property type="match status" value="1"/>
</dbReference>
<dbReference type="GO" id="GO:0071586">
    <property type="term" value="P:CAAX-box protein processing"/>
    <property type="evidence" value="ECO:0007669"/>
    <property type="project" value="InterPro"/>
</dbReference>
<keyword evidence="15" id="KW-1185">Reference proteome</keyword>
<keyword evidence="3" id="KW-0645">Protease</keyword>
<dbReference type="OrthoDB" id="271604at2759"/>
<dbReference type="GeneID" id="37270105"/>
<comment type="catalytic activity">
    <reaction evidence="9">
        <text>Hydrolyzes the peptide bond -P2-(S-farnesyl or geranylgeranyl)C-P1'-P2'-P3'-COOH where P1' and P2' are amino acids with aliphatic sidechains and P3' is any C-terminal residue.</text>
        <dbReference type="EC" id="3.4.26.1"/>
    </reaction>
</comment>
<keyword evidence="4 12" id="KW-0812">Transmembrane</keyword>